<evidence type="ECO:0000313" key="4">
    <source>
        <dbReference type="Proteomes" id="UP001157091"/>
    </source>
</evidence>
<reference evidence="4" key="1">
    <citation type="journal article" date="2019" name="Int. J. Syst. Evol. Microbiol.">
        <title>The Global Catalogue of Microorganisms (GCM) 10K type strain sequencing project: providing services to taxonomists for standard genome sequencing and annotation.</title>
        <authorList>
            <consortium name="The Broad Institute Genomics Platform"/>
            <consortium name="The Broad Institute Genome Sequencing Center for Infectious Disease"/>
            <person name="Wu L."/>
            <person name="Ma J."/>
        </authorList>
    </citation>
    <scope>NUCLEOTIDE SEQUENCE [LARGE SCALE GENOMIC DNA]</scope>
    <source>
        <strain evidence="4">NBRC 106348</strain>
    </source>
</reference>
<dbReference type="RefSeq" id="WP_284293725.1">
    <property type="nucleotide sequence ID" value="NZ_BSUK01000001.1"/>
</dbReference>
<evidence type="ECO:0008006" key="5">
    <source>
        <dbReference type="Google" id="ProtNLM"/>
    </source>
</evidence>
<evidence type="ECO:0000256" key="1">
    <source>
        <dbReference type="SAM" id="MobiDB-lite"/>
    </source>
</evidence>
<dbReference type="EMBL" id="BSUK01000001">
    <property type="protein sequence ID" value="GMA25082.1"/>
    <property type="molecule type" value="Genomic_DNA"/>
</dbReference>
<evidence type="ECO:0000313" key="3">
    <source>
        <dbReference type="EMBL" id="GMA25082.1"/>
    </source>
</evidence>
<feature type="chain" id="PRO_5046850748" description="Bacterial Ig-like domain-containing protein" evidence="2">
    <location>
        <begin position="31"/>
        <end position="458"/>
    </location>
</feature>
<feature type="region of interest" description="Disordered" evidence="1">
    <location>
        <begin position="402"/>
        <end position="458"/>
    </location>
</feature>
<proteinExistence type="predicted"/>
<keyword evidence="4" id="KW-1185">Reference proteome</keyword>
<feature type="signal peptide" evidence="2">
    <location>
        <begin position="1"/>
        <end position="30"/>
    </location>
</feature>
<sequence length="458" mass="46626">MRNRRLAASLLILVAGVLAPAVVVPTAAVADDTAPVQETCTQPYVVTFTQTKSYGRQFAGSGTVSTCATGDPATSGSVLLSDPTDRVVLATATVASGRYSWADAAAPAYGSTNDLDLTYDPGNGESVQSVPVTVTTTVPIVHVDLSAWIPSSGPADTPVRATVTVSTFDAKHTFLPWATVLAPTGTVDILRNGSVVGHVDLAGTSVTFPEWGAKSVGSTTLAGVRPTDSLTAVYHGDVGYPGASTDAPQPVKDERAPTTLTITGLTVSGLHAEVTAGLTAGRNAAGSSPEVGEVPLVVSVDGHKAATFSTYPWSQTSSWGFSLPGGAHTVAVAFAGNGTLQPSSASRTVTVPRVPTRTTLADLSGGSFGPVPRGATERLQVCVRSGSTMVKAGVRLQRRVGGAKTWKTVTSKTTSGAPAARRSRPGSTPRRSTVPSSSATPASSLRPRHRGACGPSVA</sequence>
<feature type="compositionally biased region" description="Low complexity" evidence="1">
    <location>
        <begin position="404"/>
        <end position="444"/>
    </location>
</feature>
<dbReference type="Proteomes" id="UP001157091">
    <property type="component" value="Unassembled WGS sequence"/>
</dbReference>
<evidence type="ECO:0000256" key="2">
    <source>
        <dbReference type="SAM" id="SignalP"/>
    </source>
</evidence>
<keyword evidence="2" id="KW-0732">Signal</keyword>
<comment type="caution">
    <text evidence="3">The sequence shown here is derived from an EMBL/GenBank/DDBJ whole genome shotgun (WGS) entry which is preliminary data.</text>
</comment>
<gene>
    <name evidence="3" type="ORF">GCM10025864_28410</name>
</gene>
<accession>A0ABQ6I4D7</accession>
<name>A0ABQ6I4D7_9MICO</name>
<protein>
    <recommendedName>
        <fullName evidence="5">Bacterial Ig-like domain-containing protein</fullName>
    </recommendedName>
</protein>
<organism evidence="3 4">
    <name type="scientific">Luteimicrobium album</name>
    <dbReference type="NCBI Taxonomy" id="1054550"/>
    <lineage>
        <taxon>Bacteria</taxon>
        <taxon>Bacillati</taxon>
        <taxon>Actinomycetota</taxon>
        <taxon>Actinomycetes</taxon>
        <taxon>Micrococcales</taxon>
        <taxon>Luteimicrobium</taxon>
    </lineage>
</organism>